<evidence type="ECO:0000256" key="1">
    <source>
        <dbReference type="SAM" id="Phobius"/>
    </source>
</evidence>
<reference evidence="3 4" key="1">
    <citation type="submission" date="2018-08" db="EMBL/GenBank/DDBJ databases">
        <title>Chitinophagaceae sp. K23C18032701, a novel bacterium isolated from forest soil.</title>
        <authorList>
            <person name="Wang C."/>
        </authorList>
    </citation>
    <scope>NUCLEOTIDE SEQUENCE [LARGE SCALE GENOMIC DNA]</scope>
    <source>
        <strain evidence="3 4">K23C18032701</strain>
    </source>
</reference>
<evidence type="ECO:0000256" key="2">
    <source>
        <dbReference type="SAM" id="SignalP"/>
    </source>
</evidence>
<dbReference type="Proteomes" id="UP000261284">
    <property type="component" value="Unassembled WGS sequence"/>
</dbReference>
<dbReference type="RefSeq" id="WP_116846027.1">
    <property type="nucleotide sequence ID" value="NZ_QTJU01000001.1"/>
</dbReference>
<accession>A0A3E1NQS3</accession>
<gene>
    <name evidence="3" type="ORF">DXN05_04700</name>
</gene>
<keyword evidence="1" id="KW-0472">Membrane</keyword>
<dbReference type="OrthoDB" id="671728at2"/>
<dbReference type="EMBL" id="QTJU01000001">
    <property type="protein sequence ID" value="RFM30271.1"/>
    <property type="molecule type" value="Genomic_DNA"/>
</dbReference>
<evidence type="ECO:0000313" key="4">
    <source>
        <dbReference type="Proteomes" id="UP000261284"/>
    </source>
</evidence>
<feature type="signal peptide" evidence="2">
    <location>
        <begin position="1"/>
        <end position="19"/>
    </location>
</feature>
<protein>
    <recommendedName>
        <fullName evidence="5">Glycine zipper family protein</fullName>
    </recommendedName>
</protein>
<keyword evidence="1" id="KW-1133">Transmembrane helix</keyword>
<feature type="transmembrane region" description="Helical" evidence="1">
    <location>
        <begin position="105"/>
        <end position="127"/>
    </location>
</feature>
<feature type="transmembrane region" description="Helical" evidence="1">
    <location>
        <begin position="139"/>
        <end position="158"/>
    </location>
</feature>
<organism evidence="3 4">
    <name type="scientific">Deminuibacter soli</name>
    <dbReference type="NCBI Taxonomy" id="2291815"/>
    <lineage>
        <taxon>Bacteria</taxon>
        <taxon>Pseudomonadati</taxon>
        <taxon>Bacteroidota</taxon>
        <taxon>Chitinophagia</taxon>
        <taxon>Chitinophagales</taxon>
        <taxon>Chitinophagaceae</taxon>
        <taxon>Deminuibacter</taxon>
    </lineage>
</organism>
<evidence type="ECO:0000313" key="3">
    <source>
        <dbReference type="EMBL" id="RFM30271.1"/>
    </source>
</evidence>
<dbReference type="AlphaFoldDB" id="A0A3E1NQS3"/>
<feature type="chain" id="PRO_5017786997" description="Glycine zipper family protein" evidence="2">
    <location>
        <begin position="20"/>
        <end position="181"/>
    </location>
</feature>
<evidence type="ECO:0008006" key="5">
    <source>
        <dbReference type="Google" id="ProtNLM"/>
    </source>
</evidence>
<sequence>MKNCLLIVLLGFVAQRACAQEDFVLLKKGDRTIERYYSGSNIYIYTTYDQYLKGIVDKCRNDSIFIKVQSTEMVPTMYGSKPELINWGTTGVALKEIAIVPHKRISMASVGNTLVGAAFIAGGIIGINSIHTTEKGDYAIAYFATAGLGFLVSQIHFFKQRKPLGYTIGKKYHLEYVNMTK</sequence>
<comment type="caution">
    <text evidence="3">The sequence shown here is derived from an EMBL/GenBank/DDBJ whole genome shotgun (WGS) entry which is preliminary data.</text>
</comment>
<keyword evidence="1" id="KW-0812">Transmembrane</keyword>
<keyword evidence="2" id="KW-0732">Signal</keyword>
<proteinExistence type="predicted"/>
<keyword evidence="4" id="KW-1185">Reference proteome</keyword>
<name>A0A3E1NQS3_9BACT</name>